<comment type="caution">
    <text evidence="1">The sequence shown here is derived from an EMBL/GenBank/DDBJ whole genome shotgun (WGS) entry which is preliminary data.</text>
</comment>
<evidence type="ECO:0000313" key="1">
    <source>
        <dbReference type="EMBL" id="KAJ8640723.1"/>
    </source>
</evidence>
<reference evidence="1 2" key="1">
    <citation type="journal article" date="2022" name="Hortic Res">
        <title>A haplotype resolved chromosomal level avocado genome allows analysis of novel avocado genes.</title>
        <authorList>
            <person name="Nath O."/>
            <person name="Fletcher S.J."/>
            <person name="Hayward A."/>
            <person name="Shaw L.M."/>
            <person name="Masouleh A.K."/>
            <person name="Furtado A."/>
            <person name="Henry R.J."/>
            <person name="Mitter N."/>
        </authorList>
    </citation>
    <scope>NUCLEOTIDE SEQUENCE [LARGE SCALE GENOMIC DNA]</scope>
    <source>
        <strain evidence="2">cv. Hass</strain>
    </source>
</reference>
<gene>
    <name evidence="1" type="ORF">MRB53_017417</name>
</gene>
<protein>
    <submittedName>
        <fullName evidence="1">Uncharacterized protein</fullName>
    </submittedName>
</protein>
<organism evidence="1 2">
    <name type="scientific">Persea americana</name>
    <name type="common">Avocado</name>
    <dbReference type="NCBI Taxonomy" id="3435"/>
    <lineage>
        <taxon>Eukaryota</taxon>
        <taxon>Viridiplantae</taxon>
        <taxon>Streptophyta</taxon>
        <taxon>Embryophyta</taxon>
        <taxon>Tracheophyta</taxon>
        <taxon>Spermatophyta</taxon>
        <taxon>Magnoliopsida</taxon>
        <taxon>Magnoliidae</taxon>
        <taxon>Laurales</taxon>
        <taxon>Lauraceae</taxon>
        <taxon>Persea</taxon>
    </lineage>
</organism>
<keyword evidence="2" id="KW-1185">Reference proteome</keyword>
<dbReference type="Proteomes" id="UP001234297">
    <property type="component" value="Chromosome 5"/>
</dbReference>
<dbReference type="EMBL" id="CM056813">
    <property type="protein sequence ID" value="KAJ8640723.1"/>
    <property type="molecule type" value="Genomic_DNA"/>
</dbReference>
<sequence length="261" mass="28826">MSTQQDISDKEKVQALEAQIESLHKENEELKNMIGVMTDNYHNLQAHANSFLTHEAGRPSESWSSQDSSKKQMKGTLKAKSTQVLVRMDAEGSLIVKDGYQWRKYGQKITKDNPSPRAYFRCSTSSDCPVRKKVQRCAGDKSILVVTYEGEHAHALCDDPIGSTSRTHGTINGSVPGIPCTVPLNPSPSSASLDLTLSRTNDATYRPPQNNNHHLHQHNNSNTNFLVEYVASLMRDPNFITALAAAVGQSMIGGHDHTKKK</sequence>
<proteinExistence type="predicted"/>
<evidence type="ECO:0000313" key="2">
    <source>
        <dbReference type="Proteomes" id="UP001234297"/>
    </source>
</evidence>
<name>A0ACC2M5J1_PERAE</name>
<accession>A0ACC2M5J1</accession>